<comment type="caution">
    <text evidence="1">The sequence shown here is derived from an EMBL/GenBank/DDBJ whole genome shotgun (WGS) entry which is preliminary data.</text>
</comment>
<accession>A0A164M1C2</accession>
<dbReference type="Proteomes" id="UP000076482">
    <property type="component" value="Unassembled WGS sequence"/>
</dbReference>
<name>A0A164M1C2_BACCE</name>
<reference evidence="1 2" key="1">
    <citation type="submission" date="2015-09" db="EMBL/GenBank/DDBJ databases">
        <title>Bacillus cereus food isolates.</title>
        <authorList>
            <person name="Boekhorst J."/>
        </authorList>
    </citation>
    <scope>NUCLEOTIDE SEQUENCE [LARGE SCALE GENOMIC DNA]</scope>
    <source>
        <strain evidence="1 2">B4088</strain>
    </source>
</reference>
<proteinExistence type="predicted"/>
<organism evidence="1 2">
    <name type="scientific">Bacillus cereus</name>
    <dbReference type="NCBI Taxonomy" id="1396"/>
    <lineage>
        <taxon>Bacteria</taxon>
        <taxon>Bacillati</taxon>
        <taxon>Bacillota</taxon>
        <taxon>Bacilli</taxon>
        <taxon>Bacillales</taxon>
        <taxon>Bacillaceae</taxon>
        <taxon>Bacillus</taxon>
        <taxon>Bacillus cereus group</taxon>
    </lineage>
</organism>
<evidence type="ECO:0000313" key="2">
    <source>
        <dbReference type="Proteomes" id="UP000076482"/>
    </source>
</evidence>
<dbReference type="PATRIC" id="fig|1396.422.peg.5694"/>
<dbReference type="EMBL" id="LJKE01000086">
    <property type="protein sequence ID" value="KZD57862.1"/>
    <property type="molecule type" value="Genomic_DNA"/>
</dbReference>
<gene>
    <name evidence="1" type="ORF">B4088_4650</name>
</gene>
<protein>
    <submittedName>
        <fullName evidence="1">Uncharacterized protein</fullName>
    </submittedName>
</protein>
<sequence length="69" mass="7156">MVLICTLSGTNESSGGNISIKTGVFAVVFPLLVRVVVYVIVSPTAANALLAVFVAITEAVFTCVKVLLD</sequence>
<dbReference type="AlphaFoldDB" id="A0A164M1C2"/>
<evidence type="ECO:0000313" key="1">
    <source>
        <dbReference type="EMBL" id="KZD57862.1"/>
    </source>
</evidence>